<name>A0A1G2LQN7_9BACT</name>
<evidence type="ECO:0000256" key="1">
    <source>
        <dbReference type="ARBA" id="ARBA00022801"/>
    </source>
</evidence>
<dbReference type="GO" id="GO:0006508">
    <property type="term" value="P:proteolysis"/>
    <property type="evidence" value="ECO:0007669"/>
    <property type="project" value="InterPro"/>
</dbReference>
<dbReference type="Pfam" id="PF13650">
    <property type="entry name" value="Asp_protease_2"/>
    <property type="match status" value="1"/>
</dbReference>
<dbReference type="Proteomes" id="UP000177171">
    <property type="component" value="Unassembled WGS sequence"/>
</dbReference>
<dbReference type="EMBL" id="MHQY01000033">
    <property type="protein sequence ID" value="OHA13199.1"/>
    <property type="molecule type" value="Genomic_DNA"/>
</dbReference>
<keyword evidence="1" id="KW-0378">Hydrolase</keyword>
<evidence type="ECO:0000259" key="2">
    <source>
        <dbReference type="PROSITE" id="PS50175"/>
    </source>
</evidence>
<evidence type="ECO:0000313" key="3">
    <source>
        <dbReference type="EMBL" id="OHA13199.1"/>
    </source>
</evidence>
<reference evidence="3 4" key="1">
    <citation type="journal article" date="2016" name="Nat. Commun.">
        <title>Thousands of microbial genomes shed light on interconnected biogeochemical processes in an aquifer system.</title>
        <authorList>
            <person name="Anantharaman K."/>
            <person name="Brown C.T."/>
            <person name="Hug L.A."/>
            <person name="Sharon I."/>
            <person name="Castelle C.J."/>
            <person name="Probst A.J."/>
            <person name="Thomas B.C."/>
            <person name="Singh A."/>
            <person name="Wilkins M.J."/>
            <person name="Karaoz U."/>
            <person name="Brodie E.L."/>
            <person name="Williams K.H."/>
            <person name="Hubbard S.S."/>
            <person name="Banfield J.F."/>
        </authorList>
    </citation>
    <scope>NUCLEOTIDE SEQUENCE [LARGE SCALE GENOMIC DNA]</scope>
</reference>
<dbReference type="AlphaFoldDB" id="A0A1G2LQN7"/>
<protein>
    <recommendedName>
        <fullName evidence="2">Peptidase A2 domain-containing protein</fullName>
    </recommendedName>
</protein>
<organism evidence="3 4">
    <name type="scientific">Candidatus Sungbacteria bacterium RIFCSPLOWO2_12_FULL_41_11</name>
    <dbReference type="NCBI Taxonomy" id="1802286"/>
    <lineage>
        <taxon>Bacteria</taxon>
        <taxon>Candidatus Sungiibacteriota</taxon>
    </lineage>
</organism>
<dbReference type="GO" id="GO:0004190">
    <property type="term" value="F:aspartic-type endopeptidase activity"/>
    <property type="evidence" value="ECO:0007669"/>
    <property type="project" value="InterPro"/>
</dbReference>
<comment type="caution">
    <text evidence="3">The sequence shown here is derived from an EMBL/GenBank/DDBJ whole genome shotgun (WGS) entry which is preliminary data.</text>
</comment>
<dbReference type="PROSITE" id="PS50175">
    <property type="entry name" value="ASP_PROT_RETROV"/>
    <property type="match status" value="1"/>
</dbReference>
<dbReference type="SUPFAM" id="SSF50630">
    <property type="entry name" value="Acid proteases"/>
    <property type="match status" value="1"/>
</dbReference>
<gene>
    <name evidence="3" type="ORF">A3G49_02435</name>
</gene>
<dbReference type="PROSITE" id="PS00141">
    <property type="entry name" value="ASP_PROTEASE"/>
    <property type="match status" value="1"/>
</dbReference>
<feature type="domain" description="Peptidase A2" evidence="2">
    <location>
        <begin position="41"/>
        <end position="118"/>
    </location>
</feature>
<proteinExistence type="predicted"/>
<dbReference type="Gene3D" id="2.40.70.10">
    <property type="entry name" value="Acid Proteases"/>
    <property type="match status" value="1"/>
</dbReference>
<dbReference type="InterPro" id="IPR021109">
    <property type="entry name" value="Peptidase_aspartic_dom_sf"/>
</dbReference>
<sequence length="160" mass="17745">MTSMKGIIYPYRIRLRYDGGIETLPLILSRIKYERGEPLTVLCLLDSGAQVSLLSKADADELNIVLADGEKMVVGGVGGEEIIGYRHNITIDIGGVSFSAPAVFAIRDDVPRVLGRDGVFNNFFIIFDEKRRRAALLKYQAAAITVMEKEIFSRLPIEPL</sequence>
<accession>A0A1G2LQN7</accession>
<dbReference type="InterPro" id="IPR001969">
    <property type="entry name" value="Aspartic_peptidase_AS"/>
</dbReference>
<evidence type="ECO:0000313" key="4">
    <source>
        <dbReference type="Proteomes" id="UP000177171"/>
    </source>
</evidence>
<dbReference type="InterPro" id="IPR001995">
    <property type="entry name" value="Peptidase_A2_cat"/>
</dbReference>